<organism evidence="1 2">
    <name type="scientific">Phaeodactylibacter luteus</name>
    <dbReference type="NCBI Taxonomy" id="1564516"/>
    <lineage>
        <taxon>Bacteria</taxon>
        <taxon>Pseudomonadati</taxon>
        <taxon>Bacteroidota</taxon>
        <taxon>Saprospiria</taxon>
        <taxon>Saprospirales</taxon>
        <taxon>Haliscomenobacteraceae</taxon>
        <taxon>Phaeodactylibacter</taxon>
    </lineage>
</organism>
<name>A0A5C6RL23_9BACT</name>
<dbReference type="AlphaFoldDB" id="A0A5C6RL23"/>
<proteinExistence type="predicted"/>
<comment type="caution">
    <text evidence="1">The sequence shown here is derived from an EMBL/GenBank/DDBJ whole genome shotgun (WGS) entry which is preliminary data.</text>
</comment>
<dbReference type="PROSITE" id="PS51257">
    <property type="entry name" value="PROKAR_LIPOPROTEIN"/>
    <property type="match status" value="1"/>
</dbReference>
<evidence type="ECO:0000313" key="2">
    <source>
        <dbReference type="Proteomes" id="UP000321580"/>
    </source>
</evidence>
<evidence type="ECO:0000313" key="1">
    <source>
        <dbReference type="EMBL" id="TXB62943.1"/>
    </source>
</evidence>
<dbReference type="EMBL" id="VOOR01000021">
    <property type="protein sequence ID" value="TXB62943.1"/>
    <property type="molecule type" value="Genomic_DNA"/>
</dbReference>
<sequence length="184" mass="19919">MKVINTKDMALFFARGAAFGPILAIALALSGCEDPRPTQREGNLFDPDNAFIRFNYDNQVNEPAKDSVVLSRSSAEDTLLAIPVALSAAPQEEEVLFSLSVTAPDSLAPGLFYTLAGEDGEAVIGRNLSLPPGTFDYEITFHRADTLPLSGRATLQLERVSPDFIHLGFPGSGRGRTFELIFKD</sequence>
<keyword evidence="2" id="KW-1185">Reference proteome</keyword>
<reference evidence="1 2" key="1">
    <citation type="submission" date="2019-08" db="EMBL/GenBank/DDBJ databases">
        <title>Genome of Phaeodactylibacter luteus.</title>
        <authorList>
            <person name="Bowman J.P."/>
        </authorList>
    </citation>
    <scope>NUCLEOTIDE SEQUENCE [LARGE SCALE GENOMIC DNA]</scope>
    <source>
        <strain evidence="1 2">KCTC 42180</strain>
    </source>
</reference>
<dbReference type="Proteomes" id="UP000321580">
    <property type="component" value="Unassembled WGS sequence"/>
</dbReference>
<dbReference type="OrthoDB" id="9831558at2"/>
<dbReference type="RefSeq" id="WP_147167663.1">
    <property type="nucleotide sequence ID" value="NZ_VOOR01000021.1"/>
</dbReference>
<accession>A0A5C6RL23</accession>
<protein>
    <recommendedName>
        <fullName evidence="3">DUF4843 domain-containing protein</fullName>
    </recommendedName>
</protein>
<gene>
    <name evidence="1" type="ORF">FRY97_11410</name>
</gene>
<evidence type="ECO:0008006" key="3">
    <source>
        <dbReference type="Google" id="ProtNLM"/>
    </source>
</evidence>